<dbReference type="KEGG" id="sste:SAMEA4384403_0725"/>
<evidence type="ECO:0000256" key="6">
    <source>
        <dbReference type="ARBA" id="ARBA00022763"/>
    </source>
</evidence>
<dbReference type="GO" id="GO:0003908">
    <property type="term" value="F:methylated-DNA-[protein]-cysteine S-methyltransferase activity"/>
    <property type="evidence" value="ECO:0007669"/>
    <property type="project" value="UniProtKB-UniRule"/>
</dbReference>
<evidence type="ECO:0000256" key="9">
    <source>
        <dbReference type="HAMAP-Rule" id="MF_00772"/>
    </source>
</evidence>
<gene>
    <name evidence="12" type="primary">adaB</name>
    <name evidence="12" type="ORF">SAMEA4384403_00725</name>
</gene>
<dbReference type="NCBIfam" id="TIGR00589">
    <property type="entry name" value="ogt"/>
    <property type="match status" value="1"/>
</dbReference>
<comment type="miscellaneous">
    <text evidence="9">This enzyme catalyzes only one turnover and therefore is not strictly catalytic. According to one definition, an enzyme is a biocatalyst that acts repeatedly and over many reaction cycles.</text>
</comment>
<evidence type="ECO:0000256" key="2">
    <source>
        <dbReference type="ARBA" id="ARBA00008711"/>
    </source>
</evidence>
<dbReference type="PANTHER" id="PTHR10815">
    <property type="entry name" value="METHYLATED-DNA--PROTEIN-CYSTEINE METHYLTRANSFERASE"/>
    <property type="match status" value="1"/>
</dbReference>
<dbReference type="GO" id="GO:0032259">
    <property type="term" value="P:methylation"/>
    <property type="evidence" value="ECO:0007669"/>
    <property type="project" value="UniProtKB-KW"/>
</dbReference>
<dbReference type="PROSITE" id="PS00374">
    <property type="entry name" value="MGMT"/>
    <property type="match status" value="1"/>
</dbReference>
<evidence type="ECO:0000259" key="11">
    <source>
        <dbReference type="Pfam" id="PF02870"/>
    </source>
</evidence>
<dbReference type="Pfam" id="PF02870">
    <property type="entry name" value="Methyltransf_1N"/>
    <property type="match status" value="1"/>
</dbReference>
<evidence type="ECO:0000256" key="8">
    <source>
        <dbReference type="ARBA" id="ARBA00049348"/>
    </source>
</evidence>
<evidence type="ECO:0000256" key="7">
    <source>
        <dbReference type="ARBA" id="ARBA00023204"/>
    </source>
</evidence>
<keyword evidence="4 9" id="KW-0489">Methyltransferase</keyword>
<keyword evidence="5 9" id="KW-0808">Transferase</keyword>
<protein>
    <recommendedName>
        <fullName evidence="9">Methylated-DNA--protein-cysteine methyltransferase</fullName>
        <ecNumber evidence="9">2.1.1.63</ecNumber>
    </recommendedName>
    <alternativeName>
        <fullName evidence="9">6-O-methylguanine-DNA methyltransferase</fullName>
        <shortName evidence="9">MGMT</shortName>
    </alternativeName>
    <alternativeName>
        <fullName evidence="9">O-6-methylguanine-DNA-alkyltransferase</fullName>
    </alternativeName>
</protein>
<dbReference type="InterPro" id="IPR014048">
    <property type="entry name" value="MethylDNA_cys_MeTrfase_DNA-bd"/>
</dbReference>
<sequence length="166" mass="18708">MHLYQKLIETKIGTMLAIADDTHLLLLHFIDKPSIEKDKNIITTSYNSNILNESNQVLDQLERELSLYFEGRLTDFTIPLKFDFGTPFQQNVWRALCNIPYGETISYKQLAENIGNPTGFRAAANANGRNQITILVPCHRVIASDGGLGGYSSGIERKKHLLTLEQ</sequence>
<dbReference type="AlphaFoldDB" id="A0A239YPQ9"/>
<evidence type="ECO:0000256" key="1">
    <source>
        <dbReference type="ARBA" id="ARBA00001286"/>
    </source>
</evidence>
<dbReference type="InterPro" id="IPR036217">
    <property type="entry name" value="MethylDNA_cys_MeTrfase_DNAb"/>
</dbReference>
<dbReference type="GO" id="GO:0005737">
    <property type="term" value="C:cytoplasm"/>
    <property type="evidence" value="ECO:0007669"/>
    <property type="project" value="UniProtKB-SubCell"/>
</dbReference>
<comment type="similarity">
    <text evidence="2 9">Belongs to the MGMT family.</text>
</comment>
<comment type="function">
    <text evidence="9">Involved in the cellular defense against the biological effects of O6-methylguanine (O6-MeG) and O4-methylthymine (O4-MeT) in DNA. Repairs the methylated nucleobase in DNA by stoichiometrically transferring the methyl group to a cysteine residue in the enzyme. This is a suicide reaction: the enzyme is irreversibly inactivated.</text>
</comment>
<dbReference type="Pfam" id="PF01035">
    <property type="entry name" value="DNA_binding_1"/>
    <property type="match status" value="1"/>
</dbReference>
<dbReference type="OrthoDB" id="9802228at2"/>
<reference evidence="12 13" key="1">
    <citation type="submission" date="2017-06" db="EMBL/GenBank/DDBJ databases">
        <authorList>
            <consortium name="Pathogen Informatics"/>
        </authorList>
    </citation>
    <scope>NUCLEOTIDE SEQUENCE [LARGE SCALE GENOMIC DNA]</scope>
    <source>
        <strain evidence="12 13">NCTC13839</strain>
    </source>
</reference>
<dbReference type="Gene3D" id="1.10.10.10">
    <property type="entry name" value="Winged helix-like DNA-binding domain superfamily/Winged helix DNA-binding domain"/>
    <property type="match status" value="1"/>
</dbReference>
<dbReference type="EC" id="2.1.1.63" evidence="9"/>
<comment type="catalytic activity">
    <reaction evidence="8 9">
        <text>a 6-O-methyl-2'-deoxyguanosine in DNA + L-cysteinyl-[protein] = S-methyl-L-cysteinyl-[protein] + a 2'-deoxyguanosine in DNA</text>
        <dbReference type="Rhea" id="RHEA:24000"/>
        <dbReference type="Rhea" id="RHEA-COMP:10131"/>
        <dbReference type="Rhea" id="RHEA-COMP:10132"/>
        <dbReference type="Rhea" id="RHEA-COMP:11367"/>
        <dbReference type="Rhea" id="RHEA-COMP:11368"/>
        <dbReference type="ChEBI" id="CHEBI:29950"/>
        <dbReference type="ChEBI" id="CHEBI:82612"/>
        <dbReference type="ChEBI" id="CHEBI:85445"/>
        <dbReference type="ChEBI" id="CHEBI:85448"/>
        <dbReference type="EC" id="2.1.1.63"/>
    </reaction>
</comment>
<dbReference type="InterPro" id="IPR008332">
    <property type="entry name" value="MethylG_MeTrfase_N"/>
</dbReference>
<dbReference type="Proteomes" id="UP000242084">
    <property type="component" value="Chromosome 1"/>
</dbReference>
<dbReference type="HAMAP" id="MF_00772">
    <property type="entry name" value="OGT"/>
    <property type="match status" value="1"/>
</dbReference>
<dbReference type="RefSeq" id="WP_095086843.1">
    <property type="nucleotide sequence ID" value="NZ_BMDM01000006.1"/>
</dbReference>
<organism evidence="12 13">
    <name type="scientific">Mammaliicoccus stepanovicii</name>
    <dbReference type="NCBI Taxonomy" id="643214"/>
    <lineage>
        <taxon>Bacteria</taxon>
        <taxon>Bacillati</taxon>
        <taxon>Bacillota</taxon>
        <taxon>Bacilli</taxon>
        <taxon>Bacillales</taxon>
        <taxon>Staphylococcaceae</taxon>
        <taxon>Mammaliicoccus</taxon>
    </lineage>
</organism>
<evidence type="ECO:0000256" key="4">
    <source>
        <dbReference type="ARBA" id="ARBA00022603"/>
    </source>
</evidence>
<dbReference type="InterPro" id="IPR001497">
    <property type="entry name" value="MethylDNA_cys_MeTrfase_AS"/>
</dbReference>
<dbReference type="EMBL" id="LT906462">
    <property type="protein sequence ID" value="SNV61099.1"/>
    <property type="molecule type" value="Genomic_DNA"/>
</dbReference>
<dbReference type="InterPro" id="IPR036388">
    <property type="entry name" value="WH-like_DNA-bd_sf"/>
</dbReference>
<dbReference type="InterPro" id="IPR036631">
    <property type="entry name" value="MGMT_N_sf"/>
</dbReference>
<comment type="subcellular location">
    <subcellularLocation>
        <location evidence="9">Cytoplasm</location>
    </subcellularLocation>
</comment>
<proteinExistence type="inferred from homology"/>
<dbReference type="FunFam" id="1.10.10.10:FF:000214">
    <property type="entry name" value="Methylated-DNA--protein-cysteine methyltransferase"/>
    <property type="match status" value="1"/>
</dbReference>
<evidence type="ECO:0000256" key="5">
    <source>
        <dbReference type="ARBA" id="ARBA00022679"/>
    </source>
</evidence>
<dbReference type="InterPro" id="IPR023546">
    <property type="entry name" value="MGMT"/>
</dbReference>
<dbReference type="SUPFAM" id="SSF53155">
    <property type="entry name" value="Methylated DNA-protein cysteine methyltransferase domain"/>
    <property type="match status" value="1"/>
</dbReference>
<dbReference type="PANTHER" id="PTHR10815:SF5">
    <property type="entry name" value="METHYLATED-DNA--PROTEIN-CYSTEINE METHYLTRANSFERASE"/>
    <property type="match status" value="1"/>
</dbReference>
<keyword evidence="3 9" id="KW-0963">Cytoplasm</keyword>
<dbReference type="SUPFAM" id="SSF46767">
    <property type="entry name" value="Methylated DNA-protein cysteine methyltransferase, C-terminal domain"/>
    <property type="match status" value="1"/>
</dbReference>
<comment type="catalytic activity">
    <reaction evidence="1 9">
        <text>a 4-O-methyl-thymidine in DNA + L-cysteinyl-[protein] = a thymidine in DNA + S-methyl-L-cysteinyl-[protein]</text>
        <dbReference type="Rhea" id="RHEA:53428"/>
        <dbReference type="Rhea" id="RHEA-COMP:10131"/>
        <dbReference type="Rhea" id="RHEA-COMP:10132"/>
        <dbReference type="Rhea" id="RHEA-COMP:13555"/>
        <dbReference type="Rhea" id="RHEA-COMP:13556"/>
        <dbReference type="ChEBI" id="CHEBI:29950"/>
        <dbReference type="ChEBI" id="CHEBI:82612"/>
        <dbReference type="ChEBI" id="CHEBI:137386"/>
        <dbReference type="ChEBI" id="CHEBI:137387"/>
        <dbReference type="EC" id="2.1.1.63"/>
    </reaction>
</comment>
<feature type="domain" description="Methylguanine DNA methyltransferase ribonuclease-like" evidence="11">
    <location>
        <begin position="3"/>
        <end position="81"/>
    </location>
</feature>
<keyword evidence="6 9" id="KW-0227">DNA damage</keyword>
<evidence type="ECO:0000259" key="10">
    <source>
        <dbReference type="Pfam" id="PF01035"/>
    </source>
</evidence>
<accession>A0A239YPQ9</accession>
<evidence type="ECO:0000256" key="3">
    <source>
        <dbReference type="ARBA" id="ARBA00022490"/>
    </source>
</evidence>
<dbReference type="GO" id="GO:0006307">
    <property type="term" value="P:DNA alkylation repair"/>
    <property type="evidence" value="ECO:0007669"/>
    <property type="project" value="UniProtKB-UniRule"/>
</dbReference>
<feature type="domain" description="Methylated-DNA-[protein]-cysteine S-methyltransferase DNA binding" evidence="10">
    <location>
        <begin position="87"/>
        <end position="166"/>
    </location>
</feature>
<keyword evidence="7 9" id="KW-0234">DNA repair</keyword>
<dbReference type="Gene3D" id="3.30.160.70">
    <property type="entry name" value="Methylated DNA-protein cysteine methyltransferase domain"/>
    <property type="match status" value="1"/>
</dbReference>
<dbReference type="CDD" id="cd06445">
    <property type="entry name" value="ATase"/>
    <property type="match status" value="1"/>
</dbReference>
<keyword evidence="13" id="KW-1185">Reference proteome</keyword>
<name>A0A239YPQ9_9STAP</name>
<evidence type="ECO:0000313" key="13">
    <source>
        <dbReference type="Proteomes" id="UP000242084"/>
    </source>
</evidence>
<feature type="active site" description="Nucleophile; methyl group acceptor" evidence="9">
    <location>
        <position position="138"/>
    </location>
</feature>
<evidence type="ECO:0000313" key="12">
    <source>
        <dbReference type="EMBL" id="SNV61099.1"/>
    </source>
</evidence>